<organism evidence="8 9">
    <name type="scientific">Candidatus Mediterraneibacter faecipullorum</name>
    <dbReference type="NCBI Taxonomy" id="2838670"/>
    <lineage>
        <taxon>Bacteria</taxon>
        <taxon>Bacillati</taxon>
        <taxon>Bacillota</taxon>
        <taxon>Clostridia</taxon>
        <taxon>Lachnospirales</taxon>
        <taxon>Lachnospiraceae</taxon>
        <taxon>Mediterraneibacter</taxon>
    </lineage>
</organism>
<feature type="transmembrane region" description="Helical" evidence="6">
    <location>
        <begin position="104"/>
        <end position="122"/>
    </location>
</feature>
<feature type="domain" description="Major facilitator superfamily (MFS) profile" evidence="7">
    <location>
        <begin position="9"/>
        <end position="399"/>
    </location>
</feature>
<feature type="transmembrane region" description="Helical" evidence="6">
    <location>
        <begin position="258"/>
        <end position="277"/>
    </location>
</feature>
<dbReference type="EMBL" id="DWWO01000115">
    <property type="protein sequence ID" value="HJC34844.1"/>
    <property type="molecule type" value="Genomic_DNA"/>
</dbReference>
<dbReference type="PANTHER" id="PTHR23531:SF1">
    <property type="entry name" value="QUINOLENE RESISTANCE PROTEIN NORA"/>
    <property type="match status" value="1"/>
</dbReference>
<evidence type="ECO:0000256" key="6">
    <source>
        <dbReference type="SAM" id="Phobius"/>
    </source>
</evidence>
<dbReference type="Proteomes" id="UP000823890">
    <property type="component" value="Unassembled WGS sequence"/>
</dbReference>
<feature type="transmembrane region" description="Helical" evidence="6">
    <location>
        <begin position="289"/>
        <end position="308"/>
    </location>
</feature>
<dbReference type="InterPro" id="IPR052714">
    <property type="entry name" value="MFS_Exporter"/>
</dbReference>
<feature type="transmembrane region" description="Helical" evidence="6">
    <location>
        <begin position="352"/>
        <end position="372"/>
    </location>
</feature>
<dbReference type="InterPro" id="IPR020846">
    <property type="entry name" value="MFS_dom"/>
</dbReference>
<dbReference type="InterPro" id="IPR011701">
    <property type="entry name" value="MFS"/>
</dbReference>
<dbReference type="PANTHER" id="PTHR23531">
    <property type="entry name" value="QUINOLENE RESISTANCE PROTEIN NORA"/>
    <property type="match status" value="1"/>
</dbReference>
<gene>
    <name evidence="8" type="ORF">H9758_09690</name>
</gene>
<feature type="transmembrane region" description="Helical" evidence="6">
    <location>
        <begin position="134"/>
        <end position="153"/>
    </location>
</feature>
<keyword evidence="5 6" id="KW-0472">Membrane</keyword>
<reference evidence="8" key="2">
    <citation type="submission" date="2021-04" db="EMBL/GenBank/DDBJ databases">
        <authorList>
            <person name="Gilroy R."/>
        </authorList>
    </citation>
    <scope>NUCLEOTIDE SEQUENCE</scope>
    <source>
        <strain evidence="8">ChiW19-954</strain>
    </source>
</reference>
<evidence type="ECO:0000313" key="8">
    <source>
        <dbReference type="EMBL" id="HJC34844.1"/>
    </source>
</evidence>
<evidence type="ECO:0000313" key="9">
    <source>
        <dbReference type="Proteomes" id="UP000823890"/>
    </source>
</evidence>
<feature type="transmembrane region" description="Helical" evidence="6">
    <location>
        <begin position="38"/>
        <end position="63"/>
    </location>
</feature>
<dbReference type="CDD" id="cd17489">
    <property type="entry name" value="MFS_YfcJ_like"/>
    <property type="match status" value="1"/>
</dbReference>
<keyword evidence="2" id="KW-0813">Transport</keyword>
<feature type="transmembrane region" description="Helical" evidence="6">
    <location>
        <begin position="12"/>
        <end position="32"/>
    </location>
</feature>
<feature type="transmembrane region" description="Helical" evidence="6">
    <location>
        <begin position="75"/>
        <end position="92"/>
    </location>
</feature>
<dbReference type="SUPFAM" id="SSF103473">
    <property type="entry name" value="MFS general substrate transporter"/>
    <property type="match status" value="1"/>
</dbReference>
<feature type="transmembrane region" description="Helical" evidence="6">
    <location>
        <begin position="159"/>
        <end position="182"/>
    </location>
</feature>
<protein>
    <submittedName>
        <fullName evidence="8">MFS transporter</fullName>
    </submittedName>
</protein>
<dbReference type="PROSITE" id="PS50850">
    <property type="entry name" value="MFS"/>
    <property type="match status" value="1"/>
</dbReference>
<feature type="transmembrane region" description="Helical" evidence="6">
    <location>
        <begin position="314"/>
        <end position="340"/>
    </location>
</feature>
<evidence type="ECO:0000256" key="3">
    <source>
        <dbReference type="ARBA" id="ARBA00022692"/>
    </source>
</evidence>
<feature type="transmembrane region" description="Helical" evidence="6">
    <location>
        <begin position="226"/>
        <end position="246"/>
    </location>
</feature>
<comment type="subcellular location">
    <subcellularLocation>
        <location evidence="1">Cell membrane</location>
        <topology evidence="1">Multi-pass membrane protein</topology>
    </subcellularLocation>
</comment>
<dbReference type="AlphaFoldDB" id="A0A9D2SUI6"/>
<evidence type="ECO:0000256" key="2">
    <source>
        <dbReference type="ARBA" id="ARBA00022448"/>
    </source>
</evidence>
<sequence>MKQNMYSKDIILVLIATFFYMSSPMLVTPLITGFTESIGASAAVMGFVGGLMNLCSLFCRPLAGNLADRLSKYKVSLIGASFMVLSCIGYILAPNAAVVVVSRIINGVGFACCSVCMATWMSNMLPQEKIGSGMGVYGTMNALAMAVAPAIGVSVYQRFGYRTAFCIALAFSIAIIIVIQFIKDKGEPVRLEPNRESEDITDTKTALSKLNTAGQIPHFQLVEAKVLPVAFIIMLFAIPYCATQSFLVTYAEVRGLDVSVGMFFPSYAAALIVLRLTLRRFFDKLPFQIFLLAGSVSELLAIVLLAVMRNNIMMLLAAAFLAGGYGVMSSVCQSTAILLAGREKRGLANSTYYIGVDLGMTLGPMIGGALYGGADIRWFYPALAVTMPLAGLVYLVAGKGLKDR</sequence>
<evidence type="ECO:0000256" key="4">
    <source>
        <dbReference type="ARBA" id="ARBA00022989"/>
    </source>
</evidence>
<dbReference type="GO" id="GO:0005886">
    <property type="term" value="C:plasma membrane"/>
    <property type="evidence" value="ECO:0007669"/>
    <property type="project" value="UniProtKB-SubCell"/>
</dbReference>
<dbReference type="GO" id="GO:0022857">
    <property type="term" value="F:transmembrane transporter activity"/>
    <property type="evidence" value="ECO:0007669"/>
    <property type="project" value="InterPro"/>
</dbReference>
<evidence type="ECO:0000256" key="5">
    <source>
        <dbReference type="ARBA" id="ARBA00023136"/>
    </source>
</evidence>
<dbReference type="Gene3D" id="1.20.1250.20">
    <property type="entry name" value="MFS general substrate transporter like domains"/>
    <property type="match status" value="1"/>
</dbReference>
<name>A0A9D2SUI6_9FIRM</name>
<evidence type="ECO:0000259" key="7">
    <source>
        <dbReference type="PROSITE" id="PS50850"/>
    </source>
</evidence>
<proteinExistence type="predicted"/>
<keyword evidence="3 6" id="KW-0812">Transmembrane</keyword>
<reference evidence="8" key="1">
    <citation type="journal article" date="2021" name="PeerJ">
        <title>Extensive microbial diversity within the chicken gut microbiome revealed by metagenomics and culture.</title>
        <authorList>
            <person name="Gilroy R."/>
            <person name="Ravi A."/>
            <person name="Getino M."/>
            <person name="Pursley I."/>
            <person name="Horton D.L."/>
            <person name="Alikhan N.F."/>
            <person name="Baker D."/>
            <person name="Gharbi K."/>
            <person name="Hall N."/>
            <person name="Watson M."/>
            <person name="Adriaenssens E.M."/>
            <person name="Foster-Nyarko E."/>
            <person name="Jarju S."/>
            <person name="Secka A."/>
            <person name="Antonio M."/>
            <person name="Oren A."/>
            <person name="Chaudhuri R.R."/>
            <person name="La Ragione R."/>
            <person name="Hildebrand F."/>
            <person name="Pallen M.J."/>
        </authorList>
    </citation>
    <scope>NUCLEOTIDE SEQUENCE</scope>
    <source>
        <strain evidence="8">ChiW19-954</strain>
    </source>
</reference>
<dbReference type="InterPro" id="IPR036259">
    <property type="entry name" value="MFS_trans_sf"/>
</dbReference>
<accession>A0A9D2SUI6</accession>
<dbReference type="Pfam" id="PF07690">
    <property type="entry name" value="MFS_1"/>
    <property type="match status" value="1"/>
</dbReference>
<evidence type="ECO:0000256" key="1">
    <source>
        <dbReference type="ARBA" id="ARBA00004651"/>
    </source>
</evidence>
<feature type="transmembrane region" description="Helical" evidence="6">
    <location>
        <begin position="378"/>
        <end position="397"/>
    </location>
</feature>
<keyword evidence="4 6" id="KW-1133">Transmembrane helix</keyword>
<comment type="caution">
    <text evidence="8">The sequence shown here is derived from an EMBL/GenBank/DDBJ whole genome shotgun (WGS) entry which is preliminary data.</text>
</comment>